<dbReference type="AlphaFoldDB" id="A0A2W2DZ54"/>
<feature type="non-terminal residue" evidence="2">
    <location>
        <position position="63"/>
    </location>
</feature>
<sequence length="63" mass="6793">MTWLGDELSRIADDMPERDLGTRAMEAHQRRRRNLVALAAAAVVVVTVLAATVGLRALPAQPA</sequence>
<evidence type="ECO:0000313" key="3">
    <source>
        <dbReference type="Proteomes" id="UP000249304"/>
    </source>
</evidence>
<evidence type="ECO:0000256" key="1">
    <source>
        <dbReference type="SAM" id="Phobius"/>
    </source>
</evidence>
<keyword evidence="1" id="KW-1133">Transmembrane helix</keyword>
<keyword evidence="1" id="KW-0472">Membrane</keyword>
<organism evidence="2 3">
    <name type="scientific">Nonomuraea aridisoli</name>
    <dbReference type="NCBI Taxonomy" id="2070368"/>
    <lineage>
        <taxon>Bacteria</taxon>
        <taxon>Bacillati</taxon>
        <taxon>Actinomycetota</taxon>
        <taxon>Actinomycetes</taxon>
        <taxon>Streptosporangiales</taxon>
        <taxon>Streptosporangiaceae</taxon>
        <taxon>Nonomuraea</taxon>
    </lineage>
</organism>
<dbReference type="EMBL" id="POUD01000070">
    <property type="protein sequence ID" value="PZG17226.1"/>
    <property type="molecule type" value="Genomic_DNA"/>
</dbReference>
<comment type="caution">
    <text evidence="2">The sequence shown here is derived from an EMBL/GenBank/DDBJ whole genome shotgun (WGS) entry which is preliminary data.</text>
</comment>
<reference evidence="2 3" key="1">
    <citation type="submission" date="2018-01" db="EMBL/GenBank/DDBJ databases">
        <title>Draft genome sequence of Nonomuraea sp. KC333.</title>
        <authorList>
            <person name="Sahin N."/>
            <person name="Saygin H."/>
            <person name="Ay H."/>
        </authorList>
    </citation>
    <scope>NUCLEOTIDE SEQUENCE [LARGE SCALE GENOMIC DNA]</scope>
    <source>
        <strain evidence="2 3">KC333</strain>
    </source>
</reference>
<keyword evidence="3" id="KW-1185">Reference proteome</keyword>
<feature type="transmembrane region" description="Helical" evidence="1">
    <location>
        <begin position="35"/>
        <end position="58"/>
    </location>
</feature>
<evidence type="ECO:0000313" key="2">
    <source>
        <dbReference type="EMBL" id="PZG17226.1"/>
    </source>
</evidence>
<dbReference type="Proteomes" id="UP000249304">
    <property type="component" value="Unassembled WGS sequence"/>
</dbReference>
<name>A0A2W2DZ54_9ACTN</name>
<keyword evidence="1" id="KW-0812">Transmembrane</keyword>
<dbReference type="RefSeq" id="WP_220039977.1">
    <property type="nucleotide sequence ID" value="NZ_POUD01000070.1"/>
</dbReference>
<protein>
    <submittedName>
        <fullName evidence="2">Uncharacterized protein</fullName>
    </submittedName>
</protein>
<proteinExistence type="predicted"/>
<accession>A0A2W2DZ54</accession>
<gene>
    <name evidence="2" type="ORF">C1J01_18515</name>
</gene>